<gene>
    <name evidence="11" type="ORF">O3P16_03865</name>
</gene>
<evidence type="ECO:0000256" key="5">
    <source>
        <dbReference type="ARBA" id="ARBA00022801"/>
    </source>
</evidence>
<dbReference type="Pfam" id="PF05572">
    <property type="entry name" value="Peptidase_M43"/>
    <property type="match status" value="1"/>
</dbReference>
<dbReference type="InterPro" id="IPR038081">
    <property type="entry name" value="CalX-like_sf"/>
</dbReference>
<keyword evidence="12" id="KW-1185">Reference proteome</keyword>
<evidence type="ECO:0000313" key="11">
    <source>
        <dbReference type="EMBL" id="MDA3613930.1"/>
    </source>
</evidence>
<keyword evidence="7 11" id="KW-0482">Metalloprotease</keyword>
<dbReference type="PANTHER" id="PTHR47466">
    <property type="match status" value="1"/>
</dbReference>
<dbReference type="InterPro" id="IPR026444">
    <property type="entry name" value="Secre_tail"/>
</dbReference>
<dbReference type="InterPro" id="IPR024079">
    <property type="entry name" value="MetalloPept_cat_dom_sf"/>
</dbReference>
<evidence type="ECO:0000256" key="2">
    <source>
        <dbReference type="ARBA" id="ARBA00022670"/>
    </source>
</evidence>
<keyword evidence="4" id="KW-0732">Signal</keyword>
<dbReference type="Gene3D" id="2.60.40.2030">
    <property type="match status" value="1"/>
</dbReference>
<dbReference type="GO" id="GO:0008237">
    <property type="term" value="F:metallopeptidase activity"/>
    <property type="evidence" value="ECO:0007669"/>
    <property type="project" value="UniProtKB-KW"/>
</dbReference>
<name>A0ABT4UGE4_9BACT</name>
<dbReference type="RefSeq" id="WP_407030260.1">
    <property type="nucleotide sequence ID" value="NZ_JAQGEF010000003.1"/>
</dbReference>
<dbReference type="PANTHER" id="PTHR47466:SF1">
    <property type="entry name" value="METALLOPROTEASE MEP1 (AFU_ORTHOLOGUE AFUA_1G07730)-RELATED"/>
    <property type="match status" value="1"/>
</dbReference>
<organism evidence="11 12">
    <name type="scientific">Polluticaenibacter yanchengensis</name>
    <dbReference type="NCBI Taxonomy" id="3014562"/>
    <lineage>
        <taxon>Bacteria</taxon>
        <taxon>Pseudomonadati</taxon>
        <taxon>Bacteroidota</taxon>
        <taxon>Chitinophagia</taxon>
        <taxon>Chitinophagales</taxon>
        <taxon>Chitinophagaceae</taxon>
        <taxon>Polluticaenibacter</taxon>
    </lineage>
</organism>
<comment type="caution">
    <text evidence="11">The sequence shown here is derived from an EMBL/GenBank/DDBJ whole genome shotgun (WGS) entry which is preliminary data.</text>
</comment>
<feature type="domain" description="Peptidase M43 pregnancy-associated plasma-A" evidence="9">
    <location>
        <begin position="174"/>
        <end position="331"/>
    </location>
</feature>
<evidence type="ECO:0000313" key="12">
    <source>
        <dbReference type="Proteomes" id="UP001210231"/>
    </source>
</evidence>
<dbReference type="SUPFAM" id="SSF55486">
    <property type="entry name" value="Metalloproteases ('zincins'), catalytic domain"/>
    <property type="match status" value="1"/>
</dbReference>
<evidence type="ECO:0000256" key="4">
    <source>
        <dbReference type="ARBA" id="ARBA00022729"/>
    </source>
</evidence>
<evidence type="ECO:0000256" key="3">
    <source>
        <dbReference type="ARBA" id="ARBA00022723"/>
    </source>
</evidence>
<dbReference type="Pfam" id="PF18962">
    <property type="entry name" value="Por_Secre_tail"/>
    <property type="match status" value="1"/>
</dbReference>
<dbReference type="SUPFAM" id="SSF141072">
    <property type="entry name" value="CalX-like"/>
    <property type="match status" value="1"/>
</dbReference>
<dbReference type="CDD" id="cd04275">
    <property type="entry name" value="ZnMc_pappalysin_like"/>
    <property type="match status" value="1"/>
</dbReference>
<proteinExistence type="inferred from homology"/>
<keyword evidence="6" id="KW-0862">Zinc</keyword>
<sequence>MKKIYILTLSVLTVFSGFAQKSKTSRKSCFTTQHRNAVLQQNPLVQTQVSFEKEMKQLIDKKRLDRTQNDVNDLGVIPVIFHIIHTGQSVGTGYNIAQEKIIAQLNQLNKDYSNNSGSTYSTASKTGLQFGLATVGPNNTTLAQPGIDRINAASSSFGQPPYSYNNFERRVKSATYWDPTKYVNIWVTTFTDDEGILGYATFPSLSTLQGLDEEETNSTAGVVIDYMTIGSLSTPYSACSADNVYGHGRTLTHEMGHFLGLLHIWGDALCGSDYCDDTPVHETANYGKHTQPKPNTCTGQSEMFENFMDYTDDVLLTTFTVKQAERMQVVMNNSPRRKSLLTAGTPVGTVSNAAKISFLTGCSNSLTVNEKGKVNSDCGAYTDYSLFLGIESEAVGAATLNFTASGTASSGSDYQILTPSISIVAGDKIKEFKIRIFDDGMSESNETINLSYSISGSGVIQNTAFTNAYSIQIVDDGIPVIGFGIDTLVNETFGTTLSLPTGWAAYDLESSSTNKFVVGSNGGANTTGSSMYISSNSTSKPASYNVNAYSSYLAALPIVNKSGYAGYSMKFKYRVGGEWYEGDAYDFGRVGVLKPSSAYEFVYGSPILAGNYNTSTGATTAKSGEATVNFLENQYLGSGFYPVFYWTNDAAGGTQPGLVIDDVLLTAQKVKVETTKNSVKSHAIKANETVHFLSFGNRNIIASISKSAADLTCVKALITQDGTAKVDFKTSYGNFKRASKIIDITTTSASVGNYDIELYFSKAELAAFEDLSKLRIIKVRSGLDLSATIAAVDAILYTPVLTNKLSSDEYASFKVSANGFSQFLLVESTDALPLTMLDFAVNPVNTSALLSWQTTNEINVSGFNVLRSLDGMNYEKVAFVKANNPLDLSKKNSYTYIDNDLKSGINYFYKIEQVDIDGFTKYSTVRNLKLSALSKLLVYPNPVENNLNVVLGVNSKADIKLLDLTGRILLNLSGVSVNGSYQINMSRFRAGEYIVDVTLKDGTGVQSKIIKL</sequence>
<keyword evidence="2" id="KW-0645">Protease</keyword>
<dbReference type="Gene3D" id="3.40.390.10">
    <property type="entry name" value="Collagenase (Catalytic Domain)"/>
    <property type="match status" value="1"/>
</dbReference>
<keyword evidence="5" id="KW-0378">Hydrolase</keyword>
<evidence type="ECO:0000256" key="1">
    <source>
        <dbReference type="ARBA" id="ARBA00008721"/>
    </source>
</evidence>
<evidence type="ECO:0000256" key="7">
    <source>
        <dbReference type="ARBA" id="ARBA00023049"/>
    </source>
</evidence>
<evidence type="ECO:0000259" key="10">
    <source>
        <dbReference type="Pfam" id="PF18962"/>
    </source>
</evidence>
<dbReference type="NCBIfam" id="TIGR04183">
    <property type="entry name" value="Por_Secre_tail"/>
    <property type="match status" value="1"/>
</dbReference>
<reference evidence="11 12" key="1">
    <citation type="submission" date="2022-12" db="EMBL/GenBank/DDBJ databases">
        <title>Chitinophagaceae gen. sp. nov., a new member of the family Chitinophagaceae, isolated from soil in a chemical factory.</title>
        <authorList>
            <person name="Ke Z."/>
        </authorList>
    </citation>
    <scope>NUCLEOTIDE SEQUENCE [LARGE SCALE GENOMIC DNA]</scope>
    <source>
        <strain evidence="11 12">LY-5</strain>
    </source>
</reference>
<protein>
    <submittedName>
        <fullName evidence="11">M43 family zinc metalloprotease</fullName>
    </submittedName>
</protein>
<feature type="domain" description="Secretion system C-terminal sorting" evidence="10">
    <location>
        <begin position="938"/>
        <end position="1010"/>
    </location>
</feature>
<evidence type="ECO:0000256" key="8">
    <source>
        <dbReference type="ARBA" id="ARBA00023157"/>
    </source>
</evidence>
<dbReference type="InterPro" id="IPR008754">
    <property type="entry name" value="Peptidase_M43"/>
</dbReference>
<keyword evidence="8" id="KW-1015">Disulfide bond</keyword>
<keyword evidence="3" id="KW-0479">Metal-binding</keyword>
<evidence type="ECO:0000259" key="9">
    <source>
        <dbReference type="Pfam" id="PF05572"/>
    </source>
</evidence>
<dbReference type="Gene3D" id="2.60.40.10">
    <property type="entry name" value="Immunoglobulins"/>
    <property type="match status" value="1"/>
</dbReference>
<comment type="similarity">
    <text evidence="1">Belongs to the peptidase M43B family.</text>
</comment>
<dbReference type="Proteomes" id="UP001210231">
    <property type="component" value="Unassembled WGS sequence"/>
</dbReference>
<dbReference type="EMBL" id="JAQGEF010000003">
    <property type="protein sequence ID" value="MDA3613930.1"/>
    <property type="molecule type" value="Genomic_DNA"/>
</dbReference>
<evidence type="ECO:0000256" key="6">
    <source>
        <dbReference type="ARBA" id="ARBA00022833"/>
    </source>
</evidence>
<dbReference type="InterPro" id="IPR013783">
    <property type="entry name" value="Ig-like_fold"/>
</dbReference>
<accession>A0ABT4UGE4</accession>